<keyword evidence="5 13" id="KW-0808">Transferase</keyword>
<feature type="binding site" evidence="13">
    <location>
        <position position="149"/>
    </location>
    <ligand>
        <name>substrate</name>
    </ligand>
</feature>
<dbReference type="InterPro" id="IPR002173">
    <property type="entry name" value="Carboh/pur_kinase_PfkB_CS"/>
</dbReference>
<evidence type="ECO:0000256" key="12">
    <source>
        <dbReference type="ARBA" id="ARBA00023277"/>
    </source>
</evidence>
<keyword evidence="12 13" id="KW-0119">Carbohydrate metabolism</keyword>
<feature type="binding site" evidence="13">
    <location>
        <position position="305"/>
    </location>
    <ligand>
        <name>K(+)</name>
        <dbReference type="ChEBI" id="CHEBI:29103"/>
    </ligand>
</feature>
<protein>
    <recommendedName>
        <fullName evidence="3 13">Ribokinase</fullName>
        <shortName evidence="13">RK</shortName>
        <ecNumber evidence="2 13">2.7.1.15</ecNumber>
    </recommendedName>
</protein>
<dbReference type="Pfam" id="PF00294">
    <property type="entry name" value="PfkB"/>
    <property type="match status" value="1"/>
</dbReference>
<feature type="domain" description="Carbohydrate kinase PfkB" evidence="14">
    <location>
        <begin position="12"/>
        <end position="308"/>
    </location>
</feature>
<feature type="binding site" evidence="13">
    <location>
        <position position="301"/>
    </location>
    <ligand>
        <name>K(+)</name>
        <dbReference type="ChEBI" id="CHEBI:29103"/>
    </ligand>
</feature>
<evidence type="ECO:0000256" key="4">
    <source>
        <dbReference type="ARBA" id="ARBA00022490"/>
    </source>
</evidence>
<evidence type="ECO:0000256" key="2">
    <source>
        <dbReference type="ARBA" id="ARBA00012035"/>
    </source>
</evidence>
<feature type="binding site" evidence="13">
    <location>
        <position position="299"/>
    </location>
    <ligand>
        <name>K(+)</name>
        <dbReference type="ChEBI" id="CHEBI:29103"/>
    </ligand>
</feature>
<dbReference type="InterPro" id="IPR002139">
    <property type="entry name" value="Ribo/fructo_kinase"/>
</dbReference>
<comment type="subcellular location">
    <subcellularLocation>
        <location evidence="13">Cytoplasm</location>
    </subcellularLocation>
    <subcellularLocation>
        <location evidence="13">Nucleus</location>
    </subcellularLocation>
</comment>
<comment type="similarity">
    <text evidence="13">Belongs to the carbohydrate kinase PfkB family. Ribokinase subfamily.</text>
</comment>
<feature type="binding site" evidence="13">
    <location>
        <position position="194"/>
    </location>
    <ligand>
        <name>ATP</name>
        <dbReference type="ChEBI" id="CHEBI:30616"/>
    </ligand>
</feature>
<feature type="binding site" evidence="13">
    <location>
        <begin position="47"/>
        <end position="51"/>
    </location>
    <ligand>
        <name>substrate</name>
    </ligand>
</feature>
<dbReference type="GO" id="GO:0005829">
    <property type="term" value="C:cytosol"/>
    <property type="evidence" value="ECO:0007669"/>
    <property type="project" value="TreeGrafter"/>
</dbReference>
<comment type="activity regulation">
    <text evidence="13">Activated by a monovalent cation that binds near, but not in, the active site. The most likely occupant of the site in vivo is potassium. Ion binding induces a conformational change that may alter substrate affinity.</text>
</comment>
<feature type="active site" description="Proton acceptor" evidence="13">
    <location>
        <position position="264"/>
    </location>
</feature>
<dbReference type="CDD" id="cd01174">
    <property type="entry name" value="ribokinase"/>
    <property type="match status" value="1"/>
</dbReference>
<evidence type="ECO:0000313" key="16">
    <source>
        <dbReference type="Proteomes" id="UP000821853"/>
    </source>
</evidence>
<dbReference type="PANTHER" id="PTHR10584">
    <property type="entry name" value="SUGAR KINASE"/>
    <property type="match status" value="1"/>
</dbReference>
<comment type="catalytic activity">
    <reaction evidence="13">
        <text>D-ribose + ATP = D-ribose 5-phosphate + ADP + H(+)</text>
        <dbReference type="Rhea" id="RHEA:13697"/>
        <dbReference type="ChEBI" id="CHEBI:15378"/>
        <dbReference type="ChEBI" id="CHEBI:30616"/>
        <dbReference type="ChEBI" id="CHEBI:47013"/>
        <dbReference type="ChEBI" id="CHEBI:78346"/>
        <dbReference type="ChEBI" id="CHEBI:456216"/>
        <dbReference type="EC" id="2.7.1.15"/>
    </reaction>
</comment>
<dbReference type="EC" id="2.7.1.15" evidence="2 13"/>
<dbReference type="InterPro" id="IPR029056">
    <property type="entry name" value="Ribokinase-like"/>
</dbReference>
<dbReference type="VEuPathDB" id="VectorBase:HLOH_046369"/>
<dbReference type="GO" id="GO:0005634">
    <property type="term" value="C:nucleus"/>
    <property type="evidence" value="ECO:0007669"/>
    <property type="project" value="UniProtKB-SubCell"/>
</dbReference>
<comment type="cofactor">
    <cofactor evidence="13">
        <name>Mg(2+)</name>
        <dbReference type="ChEBI" id="CHEBI:18420"/>
    </cofactor>
    <text evidence="13">Requires a divalent cation, most likely magnesium in vivo, as an electrophilic catalyst to aid phosphoryl group transfer. It is the chelate of the metal and the nucleotide that is the actual substrate.</text>
</comment>
<comment type="function">
    <text evidence="13">Catalyzes the phosphorylation of ribose at O-5 in a reaction requiring ATP and magnesium. The resulting D-ribose-5-phosphate can then be used either for sythesis of nucleotides, histidine, and tryptophan, or as a component of the pentose phosphate pathway.</text>
</comment>
<gene>
    <name evidence="15" type="ORF">HPB48_018191</name>
</gene>
<proteinExistence type="inferred from homology"/>
<dbReference type="HAMAP" id="MF_01987">
    <property type="entry name" value="Ribokinase"/>
    <property type="match status" value="1"/>
</dbReference>
<dbReference type="PRINTS" id="PR00990">
    <property type="entry name" value="RIBOKINASE"/>
</dbReference>
<dbReference type="PANTHER" id="PTHR10584:SF166">
    <property type="entry name" value="RIBOKINASE"/>
    <property type="match status" value="1"/>
</dbReference>
<keyword evidence="13" id="KW-0539">Nucleus</keyword>
<feature type="binding site" evidence="13">
    <location>
        <position position="258"/>
    </location>
    <ligand>
        <name>K(+)</name>
        <dbReference type="ChEBI" id="CHEBI:29103"/>
    </ligand>
</feature>
<reference evidence="15 16" key="1">
    <citation type="journal article" date="2020" name="Cell">
        <title>Large-Scale Comparative Analyses of Tick Genomes Elucidate Their Genetic Diversity and Vector Capacities.</title>
        <authorList>
            <consortium name="Tick Genome and Microbiome Consortium (TIGMIC)"/>
            <person name="Jia N."/>
            <person name="Wang J."/>
            <person name="Shi W."/>
            <person name="Du L."/>
            <person name="Sun Y."/>
            <person name="Zhan W."/>
            <person name="Jiang J.F."/>
            <person name="Wang Q."/>
            <person name="Zhang B."/>
            <person name="Ji P."/>
            <person name="Bell-Sakyi L."/>
            <person name="Cui X.M."/>
            <person name="Yuan T.T."/>
            <person name="Jiang B.G."/>
            <person name="Yang W.F."/>
            <person name="Lam T.T."/>
            <person name="Chang Q.C."/>
            <person name="Ding S.J."/>
            <person name="Wang X.J."/>
            <person name="Zhu J.G."/>
            <person name="Ruan X.D."/>
            <person name="Zhao L."/>
            <person name="Wei J.T."/>
            <person name="Ye R.Z."/>
            <person name="Que T.C."/>
            <person name="Du C.H."/>
            <person name="Zhou Y.H."/>
            <person name="Cheng J.X."/>
            <person name="Dai P.F."/>
            <person name="Guo W.B."/>
            <person name="Han X.H."/>
            <person name="Huang E.J."/>
            <person name="Li L.F."/>
            <person name="Wei W."/>
            <person name="Gao Y.C."/>
            <person name="Liu J.Z."/>
            <person name="Shao H.Z."/>
            <person name="Wang X."/>
            <person name="Wang C.C."/>
            <person name="Yang T.C."/>
            <person name="Huo Q.B."/>
            <person name="Li W."/>
            <person name="Chen H.Y."/>
            <person name="Chen S.E."/>
            <person name="Zhou L.G."/>
            <person name="Ni X.B."/>
            <person name="Tian J.H."/>
            <person name="Sheng Y."/>
            <person name="Liu T."/>
            <person name="Pan Y.S."/>
            <person name="Xia L.Y."/>
            <person name="Li J."/>
            <person name="Zhao F."/>
            <person name="Cao W.C."/>
        </authorList>
    </citation>
    <scope>NUCLEOTIDE SEQUENCE [LARGE SCALE GENOMIC DNA]</scope>
    <source>
        <strain evidence="15">HaeL-2018</strain>
    </source>
</reference>
<dbReference type="OrthoDB" id="415590at2759"/>
<dbReference type="PROSITE" id="PS00584">
    <property type="entry name" value="PFKB_KINASES_2"/>
    <property type="match status" value="1"/>
</dbReference>
<evidence type="ECO:0000256" key="5">
    <source>
        <dbReference type="ARBA" id="ARBA00022679"/>
    </source>
</evidence>
<keyword evidence="11 13" id="KW-0630">Potassium</keyword>
<dbReference type="OMA" id="TFCGYFA"/>
<evidence type="ECO:0000256" key="13">
    <source>
        <dbReference type="HAMAP-Rule" id="MF_03215"/>
    </source>
</evidence>
<evidence type="ECO:0000313" key="15">
    <source>
        <dbReference type="EMBL" id="KAH9380265.1"/>
    </source>
</evidence>
<comment type="similarity">
    <text evidence="1">Belongs to the carbohydrate kinase pfkB family.</text>
</comment>
<dbReference type="AlphaFoldDB" id="A0A9J6GZP8"/>
<keyword evidence="8 13" id="KW-0418">Kinase</keyword>
<evidence type="ECO:0000256" key="7">
    <source>
        <dbReference type="ARBA" id="ARBA00022741"/>
    </source>
</evidence>
<keyword evidence="6 13" id="KW-0479">Metal-binding</keyword>
<keyword evidence="16" id="KW-1185">Reference proteome</keyword>
<sequence>MSDRKASPGAEAVFIGACVVDLTSYADRFPVPGETVIGNDFVMGHGGKAANACVMAVRMGLRCSMIAKVGSDKIGKDYLQYLRDIGVVTDHVKPTESKTNNATANIIVTRKGQNCIVYVQGAAAFLKPDDVKDAELMIKNAKILVALFECSNQTLLEALRIARKYNVTTFLNAAPFDPSMTDEVYKLTDILCVNETEASLATSQKVTNKDSYQAAADKLLAKGCKTVIITLGDQGACFCTTENPSLTYVKAEKVDVEDTTGAGDAFSGAFAYHMVRHPETPLAETIKKACDIASISVQSPGTQLSYPERADIPECLL</sequence>
<evidence type="ECO:0000256" key="6">
    <source>
        <dbReference type="ARBA" id="ARBA00022723"/>
    </source>
</evidence>
<organism evidence="15 16">
    <name type="scientific">Haemaphysalis longicornis</name>
    <name type="common">Bush tick</name>
    <dbReference type="NCBI Taxonomy" id="44386"/>
    <lineage>
        <taxon>Eukaryota</taxon>
        <taxon>Metazoa</taxon>
        <taxon>Ecdysozoa</taxon>
        <taxon>Arthropoda</taxon>
        <taxon>Chelicerata</taxon>
        <taxon>Arachnida</taxon>
        <taxon>Acari</taxon>
        <taxon>Parasitiformes</taxon>
        <taxon>Ixodida</taxon>
        <taxon>Ixodoidea</taxon>
        <taxon>Ixodidae</taxon>
        <taxon>Haemaphysalinae</taxon>
        <taxon>Haemaphysalis</taxon>
    </lineage>
</organism>
<comment type="caution">
    <text evidence="15">The sequence shown here is derived from an EMBL/GenBank/DDBJ whole genome shotgun (WGS) entry which is preliminary data.</text>
</comment>
<feature type="binding site" evidence="13">
    <location>
        <begin position="19"/>
        <end position="21"/>
    </location>
    <ligand>
        <name>substrate</name>
    </ligand>
</feature>
<evidence type="ECO:0000259" key="14">
    <source>
        <dbReference type="Pfam" id="PF00294"/>
    </source>
</evidence>
<evidence type="ECO:0000256" key="11">
    <source>
        <dbReference type="ARBA" id="ARBA00022958"/>
    </source>
</evidence>
<dbReference type="GO" id="GO:0004747">
    <property type="term" value="F:ribokinase activity"/>
    <property type="evidence" value="ECO:0007669"/>
    <property type="project" value="UniProtKB-UniRule"/>
</dbReference>
<feature type="binding site" evidence="13">
    <location>
        <begin position="263"/>
        <end position="264"/>
    </location>
    <ligand>
        <name>ATP</name>
        <dbReference type="ChEBI" id="CHEBI:30616"/>
    </ligand>
</feature>
<keyword evidence="9 13" id="KW-0067">ATP-binding</keyword>
<feature type="binding site" evidence="13">
    <location>
        <begin position="230"/>
        <end position="235"/>
    </location>
    <ligand>
        <name>ATP</name>
        <dbReference type="ChEBI" id="CHEBI:30616"/>
    </ligand>
</feature>
<dbReference type="Proteomes" id="UP000821853">
    <property type="component" value="Chromosome 8"/>
</dbReference>
<comment type="caution">
    <text evidence="13">Lacks conserved residue(s) required for the propagation of feature annotation.</text>
</comment>
<dbReference type="InterPro" id="IPR011877">
    <property type="entry name" value="Ribokinase"/>
</dbReference>
<keyword evidence="4 13" id="KW-0963">Cytoplasm</keyword>
<keyword evidence="10 13" id="KW-0460">Magnesium</keyword>
<accession>A0A9J6GZP8</accession>
<evidence type="ECO:0000256" key="1">
    <source>
        <dbReference type="ARBA" id="ARBA00005380"/>
    </source>
</evidence>
<evidence type="ECO:0000256" key="10">
    <source>
        <dbReference type="ARBA" id="ARBA00022842"/>
    </source>
</evidence>
<dbReference type="FunFam" id="3.40.1190.20:FF:000012">
    <property type="entry name" value="Ribokinase"/>
    <property type="match status" value="1"/>
</dbReference>
<dbReference type="GO" id="GO:0046872">
    <property type="term" value="F:metal ion binding"/>
    <property type="evidence" value="ECO:0007669"/>
    <property type="project" value="UniProtKB-KW"/>
</dbReference>
<dbReference type="GO" id="GO:0019303">
    <property type="term" value="P:D-ribose catabolic process"/>
    <property type="evidence" value="ECO:0007669"/>
    <property type="project" value="UniProtKB-UniRule"/>
</dbReference>
<name>A0A9J6GZP8_HAELO</name>
<dbReference type="Gene3D" id="3.40.1190.20">
    <property type="match status" value="1"/>
</dbReference>
<evidence type="ECO:0000256" key="8">
    <source>
        <dbReference type="ARBA" id="ARBA00022777"/>
    </source>
</evidence>
<feature type="binding site" evidence="13">
    <location>
        <position position="296"/>
    </location>
    <ligand>
        <name>K(+)</name>
        <dbReference type="ChEBI" id="CHEBI:29103"/>
    </ligand>
</feature>
<dbReference type="SUPFAM" id="SSF53613">
    <property type="entry name" value="Ribokinase-like"/>
    <property type="match status" value="1"/>
</dbReference>
<dbReference type="EMBL" id="JABSTR010000010">
    <property type="protein sequence ID" value="KAH9380265.1"/>
    <property type="molecule type" value="Genomic_DNA"/>
</dbReference>
<keyword evidence="7 13" id="KW-0547">Nucleotide-binding</keyword>
<dbReference type="InterPro" id="IPR011611">
    <property type="entry name" value="PfkB_dom"/>
</dbReference>
<comment type="pathway">
    <text evidence="13">Carbohydrate metabolism; D-ribose degradation; D-ribose 5-phosphate from beta-D-ribopyranose: step 2/2.</text>
</comment>
<comment type="subunit">
    <text evidence="13">Homodimer.</text>
</comment>
<dbReference type="GO" id="GO:0005524">
    <property type="term" value="F:ATP binding"/>
    <property type="evidence" value="ECO:0007669"/>
    <property type="project" value="UniProtKB-UniRule"/>
</dbReference>
<feature type="binding site" evidence="13">
    <location>
        <position position="264"/>
    </location>
    <ligand>
        <name>substrate</name>
    </ligand>
</feature>
<evidence type="ECO:0000256" key="3">
    <source>
        <dbReference type="ARBA" id="ARBA00016943"/>
    </source>
</evidence>
<evidence type="ECO:0000256" key="9">
    <source>
        <dbReference type="ARBA" id="ARBA00022840"/>
    </source>
</evidence>
<feature type="binding site" evidence="13">
    <location>
        <position position="260"/>
    </location>
    <ligand>
        <name>K(+)</name>
        <dbReference type="ChEBI" id="CHEBI:29103"/>
    </ligand>
</feature>